<evidence type="ECO:0000313" key="3">
    <source>
        <dbReference type="Proteomes" id="UP000054359"/>
    </source>
</evidence>
<dbReference type="EMBL" id="KK121107">
    <property type="protein sequence ID" value="KFM79748.1"/>
    <property type="molecule type" value="Genomic_DNA"/>
</dbReference>
<evidence type="ECO:0008006" key="4">
    <source>
        <dbReference type="Google" id="ProtNLM"/>
    </source>
</evidence>
<feature type="non-terminal residue" evidence="2">
    <location>
        <position position="124"/>
    </location>
</feature>
<keyword evidence="1" id="KW-0472">Membrane</keyword>
<keyword evidence="3" id="KW-1185">Reference proteome</keyword>
<evidence type="ECO:0000313" key="2">
    <source>
        <dbReference type="EMBL" id="KFM79748.1"/>
    </source>
</evidence>
<keyword evidence="1" id="KW-1133">Transmembrane helix</keyword>
<dbReference type="OrthoDB" id="10379993at2759"/>
<reference evidence="2 3" key="1">
    <citation type="submission" date="2013-11" db="EMBL/GenBank/DDBJ databases">
        <title>Genome sequencing of Stegodyphus mimosarum.</title>
        <authorList>
            <person name="Bechsgaard J."/>
        </authorList>
    </citation>
    <scope>NUCLEOTIDE SEQUENCE [LARGE SCALE GENOMIC DNA]</scope>
</reference>
<proteinExistence type="predicted"/>
<protein>
    <recommendedName>
        <fullName evidence="4">ATP-binding cassette sub-family A member 3</fullName>
    </recommendedName>
</protein>
<name>A0A087UQV9_STEMI</name>
<sequence>MHQFWALLYKGLQLRKRHYILTIFEIAIPTLIIIIPAIVTSEQISQKCNLPFYEKVGRSTSGTRKFWKWIGDRTYPSFEPFDYLSDHEVGDLLFAYTPPNNVTKNLMMDSFALWKNNVKVSYSN</sequence>
<feature type="transmembrane region" description="Helical" evidence="1">
    <location>
        <begin position="20"/>
        <end position="39"/>
    </location>
</feature>
<evidence type="ECO:0000256" key="1">
    <source>
        <dbReference type="SAM" id="Phobius"/>
    </source>
</evidence>
<accession>A0A087UQV9</accession>
<gene>
    <name evidence="2" type="ORF">X975_00924</name>
</gene>
<dbReference type="Proteomes" id="UP000054359">
    <property type="component" value="Unassembled WGS sequence"/>
</dbReference>
<organism evidence="2 3">
    <name type="scientific">Stegodyphus mimosarum</name>
    <name type="common">African social velvet spider</name>
    <dbReference type="NCBI Taxonomy" id="407821"/>
    <lineage>
        <taxon>Eukaryota</taxon>
        <taxon>Metazoa</taxon>
        <taxon>Ecdysozoa</taxon>
        <taxon>Arthropoda</taxon>
        <taxon>Chelicerata</taxon>
        <taxon>Arachnida</taxon>
        <taxon>Araneae</taxon>
        <taxon>Araneomorphae</taxon>
        <taxon>Entelegynae</taxon>
        <taxon>Eresoidea</taxon>
        <taxon>Eresidae</taxon>
        <taxon>Stegodyphus</taxon>
    </lineage>
</organism>
<dbReference type="AlphaFoldDB" id="A0A087UQV9"/>
<keyword evidence="1" id="KW-0812">Transmembrane</keyword>
<dbReference type="OMA" id="CIIESEM"/>